<dbReference type="PANTHER" id="PTHR45902:SF1">
    <property type="entry name" value="LATROPHILIN RECEPTOR-LIKE PROTEIN A"/>
    <property type="match status" value="1"/>
</dbReference>
<feature type="transmembrane region" description="Helical" evidence="7">
    <location>
        <begin position="891"/>
        <end position="913"/>
    </location>
</feature>
<evidence type="ECO:0000256" key="1">
    <source>
        <dbReference type="ARBA" id="ARBA00004141"/>
    </source>
</evidence>
<dbReference type="SUPFAM" id="SSF81321">
    <property type="entry name" value="Family A G protein-coupled receptor-like"/>
    <property type="match status" value="1"/>
</dbReference>
<sequence length="994" mass="110142">MGERFLLVVFWVLLQLLCSLAPISSMAQPNSSDVTAYPPLWVDVPMLEYPPPDDVTTITLTNTSVGLCTDKHFCSSLGCGPSFFFGVARHEMPPLCHCDQACVFYDDCCHDYAATCGEQTSPSTDTRNVKIERDSFSCVSSRKFLASTYLLVSVCPEDSDAQTAVSCEDPGADDALAAIPCYSKNSSLHFRNVYCALCHGEGMADIIPWKVVVDCDLNPWQYETARELLLSSIKNLDRIEQELGCVVIIRAPEMDDVTKTARACYPDVKGRCATQQDPLSDACASYTALTTVDGQGSLELFRNPHCALCNLPNGPDRVEYATDCSRDFPVFYLSGMFPSFHGGTFGGTDDQLLGARPMGRMSPPISILFDFRASSDVKIVQGREFQIAETVQCPRNEVYDPFDSRCRRLSCPNGYLLKDNQCVPDINVLGHGCGDNVDMIVELTVNFGDCLGGLSKDEDAQRIGDIQLCLEDFLGFEQGTLQAAASTPEPTINCPRGVAYSFFASSTGEPLKNFQELQELSLPATPYCHIFDAKAMWSVEFKQHCEHLPRDKCTGRWLNDTQFSLPVQNGTTLVYVNASASWYALNQTIIRANFQKREQSFEQFTHVQICAEPTLACPLMVLNSSLFHPDENDPGSIIHNRTGRVFRSDEYVRTESGGIQVCSFFDSNGTRNGTTSTFLDFSKPQQILSLIGNIVSMSAAAVTFITYCAFKELRQRISLAIMSLVACLFLAQLLLLVSGAATSNPPACTTVAVLGHFFWLSTVLWTSVLAFDLNQTFAYSSKIRRLDSDKRIYLLHVTFAFGGAMLIVLPCLVIHLCGCTDLPFWYGNENVCWIGNGYVNLVAFGVPIGVVVVVNGILFAFTVRGIRSTNKQSNPLKHTDKTELQRMRQELMVYIKISSLMGFTWIFGFAAAFSDVTALWYIFIILNSCQGLLIFLSFICNKKVWRLWKNLLYAGRTEKGSSSYSTRSSTRPMLKHRSGSNSSTSTRKTTVTEL</sequence>
<dbReference type="PANTHER" id="PTHR45902">
    <property type="entry name" value="LATROPHILIN RECEPTOR-LIKE PROTEIN A"/>
    <property type="match status" value="1"/>
</dbReference>
<dbReference type="PROSITE" id="PS50958">
    <property type="entry name" value="SMB_2"/>
    <property type="match status" value="1"/>
</dbReference>
<dbReference type="Gene3D" id="1.20.1070.10">
    <property type="entry name" value="Rhodopsin 7-helix transmembrane proteins"/>
    <property type="match status" value="1"/>
</dbReference>
<feature type="region of interest" description="Disordered" evidence="6">
    <location>
        <begin position="959"/>
        <end position="994"/>
    </location>
</feature>
<dbReference type="InterPro" id="IPR017981">
    <property type="entry name" value="GPCR_2-like_7TM"/>
</dbReference>
<dbReference type="EnsemblMetazoa" id="XM_038195412.1">
    <property type="protein sequence ID" value="XP_038051340.1"/>
    <property type="gene ID" value="LOC119724384"/>
</dbReference>
<evidence type="ECO:0000256" key="8">
    <source>
        <dbReference type="SAM" id="SignalP"/>
    </source>
</evidence>
<feature type="domain" description="G-protein coupled receptors family 2 profile 2" evidence="9">
    <location>
        <begin position="685"/>
        <end position="942"/>
    </location>
</feature>
<reference evidence="11" key="1">
    <citation type="submission" date="2022-11" db="UniProtKB">
        <authorList>
            <consortium name="EnsemblMetazoa"/>
        </authorList>
    </citation>
    <scope>IDENTIFICATION</scope>
</reference>
<dbReference type="GO" id="GO:0007166">
    <property type="term" value="P:cell surface receptor signaling pathway"/>
    <property type="evidence" value="ECO:0007669"/>
    <property type="project" value="InterPro"/>
</dbReference>
<keyword evidence="12" id="KW-1185">Reference proteome</keyword>
<dbReference type="Proteomes" id="UP000887568">
    <property type="component" value="Unplaced"/>
</dbReference>
<keyword evidence="3 7" id="KW-1133">Transmembrane helix</keyword>
<keyword evidence="2 7" id="KW-0812">Transmembrane</keyword>
<evidence type="ECO:0000259" key="9">
    <source>
        <dbReference type="PROSITE" id="PS50261"/>
    </source>
</evidence>
<organism evidence="11 12">
    <name type="scientific">Patiria miniata</name>
    <name type="common">Bat star</name>
    <name type="synonym">Asterina miniata</name>
    <dbReference type="NCBI Taxonomy" id="46514"/>
    <lineage>
        <taxon>Eukaryota</taxon>
        <taxon>Metazoa</taxon>
        <taxon>Echinodermata</taxon>
        <taxon>Eleutherozoa</taxon>
        <taxon>Asterozoa</taxon>
        <taxon>Asteroidea</taxon>
        <taxon>Valvatacea</taxon>
        <taxon>Valvatida</taxon>
        <taxon>Asterinidae</taxon>
        <taxon>Patiria</taxon>
    </lineage>
</organism>
<dbReference type="InterPro" id="IPR000832">
    <property type="entry name" value="GPCR_2_secretin-like"/>
</dbReference>
<feature type="transmembrane region" description="Helical" evidence="7">
    <location>
        <begin position="919"/>
        <end position="940"/>
    </location>
</feature>
<dbReference type="SUPFAM" id="SSF90188">
    <property type="entry name" value="Somatomedin B domain"/>
    <property type="match status" value="1"/>
</dbReference>
<feature type="signal peptide" evidence="8">
    <location>
        <begin position="1"/>
        <end position="27"/>
    </location>
</feature>
<accession>A0A913ZJU2</accession>
<dbReference type="SMART" id="SM00201">
    <property type="entry name" value="SO"/>
    <property type="match status" value="1"/>
</dbReference>
<dbReference type="CDD" id="cd15039">
    <property type="entry name" value="7tmB3_Methuselah-like"/>
    <property type="match status" value="1"/>
</dbReference>
<dbReference type="GO" id="GO:0004930">
    <property type="term" value="F:G protein-coupled receptor activity"/>
    <property type="evidence" value="ECO:0007669"/>
    <property type="project" value="InterPro"/>
</dbReference>
<feature type="transmembrane region" description="Helical" evidence="7">
    <location>
        <begin position="753"/>
        <end position="771"/>
    </location>
</feature>
<evidence type="ECO:0000256" key="2">
    <source>
        <dbReference type="ARBA" id="ARBA00022692"/>
    </source>
</evidence>
<dbReference type="GeneID" id="119724384"/>
<keyword evidence="5" id="KW-1015">Disulfide bond</keyword>
<feature type="transmembrane region" description="Helical" evidence="7">
    <location>
        <begin position="687"/>
        <end position="710"/>
    </location>
</feature>
<protein>
    <recommendedName>
        <fullName evidence="13">G-protein coupled receptors family 2 profile 2 domain-containing protein</fullName>
    </recommendedName>
</protein>
<feature type="transmembrane region" description="Helical" evidence="7">
    <location>
        <begin position="792"/>
        <end position="818"/>
    </location>
</feature>
<name>A0A913ZJU2_PATMI</name>
<evidence type="ECO:0008006" key="13">
    <source>
        <dbReference type="Google" id="ProtNLM"/>
    </source>
</evidence>
<keyword evidence="8" id="KW-0732">Signal</keyword>
<dbReference type="PROSITE" id="PS50261">
    <property type="entry name" value="G_PROTEIN_RECEP_F2_4"/>
    <property type="match status" value="1"/>
</dbReference>
<feature type="chain" id="PRO_5038091692" description="G-protein coupled receptors family 2 profile 2 domain-containing protein" evidence="8">
    <location>
        <begin position="28"/>
        <end position="994"/>
    </location>
</feature>
<feature type="compositionally biased region" description="Polar residues" evidence="6">
    <location>
        <begin position="979"/>
        <end position="994"/>
    </location>
</feature>
<dbReference type="Pfam" id="PF00002">
    <property type="entry name" value="7tm_2"/>
    <property type="match status" value="1"/>
</dbReference>
<dbReference type="RefSeq" id="XP_038051340.1">
    <property type="nucleotide sequence ID" value="XM_038195412.1"/>
</dbReference>
<evidence type="ECO:0000256" key="3">
    <source>
        <dbReference type="ARBA" id="ARBA00022989"/>
    </source>
</evidence>
<feature type="transmembrane region" description="Helical" evidence="7">
    <location>
        <begin position="838"/>
        <end position="861"/>
    </location>
</feature>
<comment type="subcellular location">
    <subcellularLocation>
        <location evidence="1">Membrane</location>
        <topology evidence="1">Multi-pass membrane protein</topology>
    </subcellularLocation>
</comment>
<dbReference type="AlphaFoldDB" id="A0A913ZJU2"/>
<feature type="domain" description="SMB" evidence="10">
    <location>
        <begin position="70"/>
        <end position="120"/>
    </location>
</feature>
<dbReference type="GO" id="GO:0016020">
    <property type="term" value="C:membrane"/>
    <property type="evidence" value="ECO:0007669"/>
    <property type="project" value="UniProtKB-SubCell"/>
</dbReference>
<evidence type="ECO:0000313" key="12">
    <source>
        <dbReference type="Proteomes" id="UP000887568"/>
    </source>
</evidence>
<evidence type="ECO:0000256" key="4">
    <source>
        <dbReference type="ARBA" id="ARBA00023136"/>
    </source>
</evidence>
<proteinExistence type="predicted"/>
<dbReference type="OMA" id="NASASWY"/>
<dbReference type="OrthoDB" id="10051649at2759"/>
<feature type="compositionally biased region" description="Low complexity" evidence="6">
    <location>
        <begin position="961"/>
        <end position="971"/>
    </location>
</feature>
<dbReference type="InterPro" id="IPR053231">
    <property type="entry name" value="GPCR_LN-TM7"/>
</dbReference>
<dbReference type="PROSITE" id="PS00524">
    <property type="entry name" value="SMB_1"/>
    <property type="match status" value="1"/>
</dbReference>
<dbReference type="Gene3D" id="4.10.410.20">
    <property type="match status" value="1"/>
</dbReference>
<keyword evidence="4 7" id="KW-0472">Membrane</keyword>
<evidence type="ECO:0000259" key="10">
    <source>
        <dbReference type="PROSITE" id="PS50958"/>
    </source>
</evidence>
<dbReference type="InterPro" id="IPR001212">
    <property type="entry name" value="Somatomedin_B_dom"/>
</dbReference>
<evidence type="ECO:0000256" key="7">
    <source>
        <dbReference type="SAM" id="Phobius"/>
    </source>
</evidence>
<evidence type="ECO:0000256" key="5">
    <source>
        <dbReference type="ARBA" id="ARBA00023157"/>
    </source>
</evidence>
<dbReference type="Pfam" id="PF01033">
    <property type="entry name" value="Somatomedin_B"/>
    <property type="match status" value="1"/>
</dbReference>
<evidence type="ECO:0000313" key="11">
    <source>
        <dbReference type="EnsemblMetazoa" id="XP_038051340.1"/>
    </source>
</evidence>
<dbReference type="InterPro" id="IPR036024">
    <property type="entry name" value="Somatomedin_B-like_dom_sf"/>
</dbReference>
<feature type="transmembrane region" description="Helical" evidence="7">
    <location>
        <begin position="717"/>
        <end position="741"/>
    </location>
</feature>
<evidence type="ECO:0000256" key="6">
    <source>
        <dbReference type="SAM" id="MobiDB-lite"/>
    </source>
</evidence>